<evidence type="ECO:0000256" key="6">
    <source>
        <dbReference type="PROSITE-ProRule" id="PRU00169"/>
    </source>
</evidence>
<dbReference type="Proteomes" id="UP000627781">
    <property type="component" value="Unassembled WGS sequence"/>
</dbReference>
<dbReference type="Gene3D" id="6.10.250.690">
    <property type="match status" value="1"/>
</dbReference>
<feature type="domain" description="OmpR/PhoB-type" evidence="9">
    <location>
        <begin position="131"/>
        <end position="225"/>
    </location>
</feature>
<keyword evidence="11" id="KW-1185">Reference proteome</keyword>
<dbReference type="Gene3D" id="3.40.50.2300">
    <property type="match status" value="1"/>
</dbReference>
<dbReference type="Gene3D" id="1.10.10.10">
    <property type="entry name" value="Winged helix-like DNA-binding domain superfamily/Winged helix DNA-binding domain"/>
    <property type="match status" value="1"/>
</dbReference>
<dbReference type="SMART" id="SM00862">
    <property type="entry name" value="Trans_reg_C"/>
    <property type="match status" value="1"/>
</dbReference>
<dbReference type="InterPro" id="IPR016032">
    <property type="entry name" value="Sig_transdc_resp-reg_C-effctor"/>
</dbReference>
<evidence type="ECO:0000256" key="5">
    <source>
        <dbReference type="ARBA" id="ARBA00024867"/>
    </source>
</evidence>
<dbReference type="Pfam" id="PF00486">
    <property type="entry name" value="Trans_reg_C"/>
    <property type="match status" value="1"/>
</dbReference>
<dbReference type="PANTHER" id="PTHR48111">
    <property type="entry name" value="REGULATOR OF RPOS"/>
    <property type="match status" value="1"/>
</dbReference>
<dbReference type="SUPFAM" id="SSF52172">
    <property type="entry name" value="CheY-like"/>
    <property type="match status" value="1"/>
</dbReference>
<sequence>MAIKIYLVEDEKNLNVLLKKYLELEGYEVTTFSEGSSAMKRINDMPDLWILDIMLPDIDGYGLIKAIKSKNKNTPVIFMSARNEELDRVVGLELGSDDYLSKPFLPRELVIRTNKLLERLKIKEIKEVVNEKEFEVEGYKINKKQRTVFEDGQKVQLTNKEFELLNYFIDNKNNLLSREQILITVWGNDYFGSDRVVDDTIRRLRKKMEGLMIETVYGYGYKLVIV</sequence>
<proteinExistence type="predicted"/>
<evidence type="ECO:0000256" key="1">
    <source>
        <dbReference type="ARBA" id="ARBA00018672"/>
    </source>
</evidence>
<dbReference type="InterPro" id="IPR039420">
    <property type="entry name" value="WalR-like"/>
</dbReference>
<feature type="modified residue" description="4-aspartylphosphate" evidence="6">
    <location>
        <position position="52"/>
    </location>
</feature>
<keyword evidence="6" id="KW-0597">Phosphoprotein</keyword>
<protein>
    <recommendedName>
        <fullName evidence="1">Stage 0 sporulation protein A homolog</fullName>
    </recommendedName>
</protein>
<evidence type="ECO:0000259" key="9">
    <source>
        <dbReference type="PROSITE" id="PS51755"/>
    </source>
</evidence>
<organism evidence="10 11">
    <name type="scientific">Clostridium cibarium</name>
    <dbReference type="NCBI Taxonomy" id="2762247"/>
    <lineage>
        <taxon>Bacteria</taxon>
        <taxon>Bacillati</taxon>
        <taxon>Bacillota</taxon>
        <taxon>Clostridia</taxon>
        <taxon>Eubacteriales</taxon>
        <taxon>Clostridiaceae</taxon>
        <taxon>Clostridium</taxon>
    </lineage>
</organism>
<evidence type="ECO:0000256" key="4">
    <source>
        <dbReference type="ARBA" id="ARBA00023163"/>
    </source>
</evidence>
<dbReference type="RefSeq" id="WP_143316288.1">
    <property type="nucleotide sequence ID" value="NZ_JACSRA010000028.1"/>
</dbReference>
<dbReference type="PROSITE" id="PS51755">
    <property type="entry name" value="OMPR_PHOB"/>
    <property type="match status" value="1"/>
</dbReference>
<evidence type="ECO:0000313" key="10">
    <source>
        <dbReference type="EMBL" id="MBD7912802.1"/>
    </source>
</evidence>
<dbReference type="Pfam" id="PF00072">
    <property type="entry name" value="Response_reg"/>
    <property type="match status" value="1"/>
</dbReference>
<dbReference type="InterPro" id="IPR001867">
    <property type="entry name" value="OmpR/PhoB-type_DNA-bd"/>
</dbReference>
<feature type="domain" description="Response regulatory" evidence="8">
    <location>
        <begin position="4"/>
        <end position="117"/>
    </location>
</feature>
<feature type="DNA-binding region" description="OmpR/PhoB-type" evidence="7">
    <location>
        <begin position="131"/>
        <end position="225"/>
    </location>
</feature>
<keyword evidence="3 7" id="KW-0238">DNA-binding</keyword>
<dbReference type="InterPro" id="IPR001789">
    <property type="entry name" value="Sig_transdc_resp-reg_receiver"/>
</dbReference>
<dbReference type="PROSITE" id="PS50110">
    <property type="entry name" value="RESPONSE_REGULATORY"/>
    <property type="match status" value="1"/>
</dbReference>
<dbReference type="CDD" id="cd00383">
    <property type="entry name" value="trans_reg_C"/>
    <property type="match status" value="1"/>
</dbReference>
<dbReference type="CDD" id="cd17574">
    <property type="entry name" value="REC_OmpR"/>
    <property type="match status" value="1"/>
</dbReference>
<keyword evidence="2" id="KW-0805">Transcription regulation</keyword>
<dbReference type="SMART" id="SM00448">
    <property type="entry name" value="REC"/>
    <property type="match status" value="1"/>
</dbReference>
<accession>A0ABR8PXD6</accession>
<comment type="caution">
    <text evidence="10">The sequence shown here is derived from an EMBL/GenBank/DDBJ whole genome shotgun (WGS) entry which is preliminary data.</text>
</comment>
<name>A0ABR8PXD6_9CLOT</name>
<evidence type="ECO:0000256" key="7">
    <source>
        <dbReference type="PROSITE-ProRule" id="PRU01091"/>
    </source>
</evidence>
<comment type="function">
    <text evidence="5">May play the central regulatory role in sporulation. It may be an element of the effector pathway responsible for the activation of sporulation genes in response to nutritional stress. Spo0A may act in concert with spo0H (a sigma factor) to control the expression of some genes that are critical to the sporulation process.</text>
</comment>
<evidence type="ECO:0000256" key="2">
    <source>
        <dbReference type="ARBA" id="ARBA00023015"/>
    </source>
</evidence>
<dbReference type="EMBL" id="JACSRA010000028">
    <property type="protein sequence ID" value="MBD7912802.1"/>
    <property type="molecule type" value="Genomic_DNA"/>
</dbReference>
<reference evidence="10 11" key="1">
    <citation type="submission" date="2020-08" db="EMBL/GenBank/DDBJ databases">
        <title>A Genomic Blueprint of the Chicken Gut Microbiome.</title>
        <authorList>
            <person name="Gilroy R."/>
            <person name="Ravi A."/>
            <person name="Getino M."/>
            <person name="Pursley I."/>
            <person name="Horton D.L."/>
            <person name="Alikhan N.-F."/>
            <person name="Baker D."/>
            <person name="Gharbi K."/>
            <person name="Hall N."/>
            <person name="Watson M."/>
            <person name="Adriaenssens E.M."/>
            <person name="Foster-Nyarko E."/>
            <person name="Jarju S."/>
            <person name="Secka A."/>
            <person name="Antonio M."/>
            <person name="Oren A."/>
            <person name="Chaudhuri R."/>
            <person name="La Ragione R.M."/>
            <person name="Hildebrand F."/>
            <person name="Pallen M.J."/>
        </authorList>
    </citation>
    <scope>NUCLEOTIDE SEQUENCE [LARGE SCALE GENOMIC DNA]</scope>
    <source>
        <strain evidence="10 11">Sa3CVN1</strain>
    </source>
</reference>
<keyword evidence="4" id="KW-0804">Transcription</keyword>
<dbReference type="InterPro" id="IPR011006">
    <property type="entry name" value="CheY-like_superfamily"/>
</dbReference>
<dbReference type="PANTHER" id="PTHR48111:SF24">
    <property type="entry name" value="TRANSCRIPTIONAL REGULATORY PROTEIN CSSR"/>
    <property type="match status" value="1"/>
</dbReference>
<evidence type="ECO:0000259" key="8">
    <source>
        <dbReference type="PROSITE" id="PS50110"/>
    </source>
</evidence>
<dbReference type="SUPFAM" id="SSF46894">
    <property type="entry name" value="C-terminal effector domain of the bipartite response regulators"/>
    <property type="match status" value="1"/>
</dbReference>
<evidence type="ECO:0000313" key="11">
    <source>
        <dbReference type="Proteomes" id="UP000627781"/>
    </source>
</evidence>
<evidence type="ECO:0000256" key="3">
    <source>
        <dbReference type="ARBA" id="ARBA00023125"/>
    </source>
</evidence>
<gene>
    <name evidence="10" type="ORF">H9661_15735</name>
</gene>
<dbReference type="InterPro" id="IPR036388">
    <property type="entry name" value="WH-like_DNA-bd_sf"/>
</dbReference>